<dbReference type="PROSITE" id="PS52016">
    <property type="entry name" value="TONB_DEPENDENT_REC_3"/>
    <property type="match status" value="1"/>
</dbReference>
<dbReference type="Gene3D" id="2.170.130.10">
    <property type="entry name" value="TonB-dependent receptor, plug domain"/>
    <property type="match status" value="1"/>
</dbReference>
<evidence type="ECO:0000259" key="8">
    <source>
        <dbReference type="Pfam" id="PF07715"/>
    </source>
</evidence>
<dbReference type="GO" id="GO:0009279">
    <property type="term" value="C:cell outer membrane"/>
    <property type="evidence" value="ECO:0007669"/>
    <property type="project" value="UniProtKB-SubCell"/>
</dbReference>
<evidence type="ECO:0000256" key="2">
    <source>
        <dbReference type="ARBA" id="ARBA00022448"/>
    </source>
</evidence>
<dbReference type="SUPFAM" id="SSF56935">
    <property type="entry name" value="Porins"/>
    <property type="match status" value="1"/>
</dbReference>
<dbReference type="Gene3D" id="2.60.40.1120">
    <property type="entry name" value="Carboxypeptidase-like, regulatory domain"/>
    <property type="match status" value="1"/>
</dbReference>
<dbReference type="InterPro" id="IPR023997">
    <property type="entry name" value="TonB-dep_OMP_SusC/RagA_CS"/>
</dbReference>
<evidence type="ECO:0000256" key="1">
    <source>
        <dbReference type="ARBA" id="ARBA00004571"/>
    </source>
</evidence>
<keyword evidence="4 7" id="KW-0812">Transmembrane</keyword>
<comment type="subcellular location">
    <subcellularLocation>
        <location evidence="1 7">Cell outer membrane</location>
        <topology evidence="1 7">Multi-pass membrane protein</topology>
    </subcellularLocation>
</comment>
<protein>
    <submittedName>
        <fullName evidence="9">TonB-linked outer membrane protein, SusC/RagA family</fullName>
    </submittedName>
</protein>
<keyword evidence="5 7" id="KW-0472">Membrane</keyword>
<reference evidence="9 10" key="1">
    <citation type="submission" date="2016-10" db="EMBL/GenBank/DDBJ databases">
        <authorList>
            <person name="de Groot N.N."/>
        </authorList>
    </citation>
    <scope>NUCLEOTIDE SEQUENCE [LARGE SCALE GENOMIC DNA]</scope>
    <source>
        <strain evidence="9 10">Vu-144</strain>
    </source>
</reference>
<organism evidence="9 10">
    <name type="scientific">Arachidicoccus rhizosphaerae</name>
    <dbReference type="NCBI Taxonomy" id="551991"/>
    <lineage>
        <taxon>Bacteria</taxon>
        <taxon>Pseudomonadati</taxon>
        <taxon>Bacteroidota</taxon>
        <taxon>Chitinophagia</taxon>
        <taxon>Chitinophagales</taxon>
        <taxon>Chitinophagaceae</taxon>
        <taxon>Arachidicoccus</taxon>
    </lineage>
</organism>
<evidence type="ECO:0000256" key="7">
    <source>
        <dbReference type="PROSITE-ProRule" id="PRU01360"/>
    </source>
</evidence>
<keyword evidence="6 7" id="KW-0998">Cell outer membrane</keyword>
<keyword evidence="3 7" id="KW-1134">Transmembrane beta strand</keyword>
<dbReference type="NCBIfam" id="TIGR04057">
    <property type="entry name" value="SusC_RagA_signa"/>
    <property type="match status" value="1"/>
</dbReference>
<evidence type="ECO:0000256" key="3">
    <source>
        <dbReference type="ARBA" id="ARBA00022452"/>
    </source>
</evidence>
<dbReference type="InterPro" id="IPR036942">
    <property type="entry name" value="Beta-barrel_TonB_sf"/>
</dbReference>
<accession>A0A1H3XUW8</accession>
<evidence type="ECO:0000256" key="4">
    <source>
        <dbReference type="ARBA" id="ARBA00022692"/>
    </source>
</evidence>
<keyword evidence="10" id="KW-1185">Reference proteome</keyword>
<feature type="domain" description="TonB-dependent receptor plug" evidence="8">
    <location>
        <begin position="128"/>
        <end position="259"/>
    </location>
</feature>
<dbReference type="SUPFAM" id="SSF49464">
    <property type="entry name" value="Carboxypeptidase regulatory domain-like"/>
    <property type="match status" value="1"/>
</dbReference>
<dbReference type="InterPro" id="IPR039426">
    <property type="entry name" value="TonB-dep_rcpt-like"/>
</dbReference>
<dbReference type="InterPro" id="IPR008969">
    <property type="entry name" value="CarboxyPept-like_regulatory"/>
</dbReference>
<evidence type="ECO:0000256" key="6">
    <source>
        <dbReference type="ARBA" id="ARBA00023237"/>
    </source>
</evidence>
<dbReference type="InterPro" id="IPR012910">
    <property type="entry name" value="Plug_dom"/>
</dbReference>
<keyword evidence="2 7" id="KW-0813">Transport</keyword>
<dbReference type="InterPro" id="IPR037066">
    <property type="entry name" value="Plug_dom_sf"/>
</dbReference>
<dbReference type="RefSeq" id="WP_091395647.1">
    <property type="nucleotide sequence ID" value="NZ_FNQY01000006.1"/>
</dbReference>
<evidence type="ECO:0000313" key="10">
    <source>
        <dbReference type="Proteomes" id="UP000199041"/>
    </source>
</evidence>
<name>A0A1H3XUW8_9BACT</name>
<dbReference type="EMBL" id="FNQY01000006">
    <property type="protein sequence ID" value="SEA02404.1"/>
    <property type="molecule type" value="Genomic_DNA"/>
</dbReference>
<sequence>MKNFLLGTFLTFLLLFPYFIKAQNKNEPQLHINSILNGKIIDQRTKLPIEGATIQIKGITHSVLSDKKGEFSFKTGQTLPYTLIISYVGYDTVEVVAEKSPLVVKLNESANQLNDIVVVGYGTQKKIAIVGSIATVKADETKSIPVASLDAQLQGKAAGVQINSQSGTPGEGVRIRVRGSTSINASNDPLYIVDGVFINSNSLANADATTASGKAGPMNLGQKQTSAIADISPSDIESIQVLKDAEATAIYGSRGANGVVIITTKHSNREGKAKVVANVSEGFAKVQKGKLWDVATGEEYATIVNETWINSGIDKPSLSQTEENVPFQRAPDGSWYPGNNTYRGNPSDQQSYTPIRLNQVFRTGSLHSYDLAVLGGSKITNYYVGASYNKQDATIKPADFSRISLKANLKSKISESVSLGLNNLFSRTYRNQLRDGNGPEAGIFQSALQTPTYLPVSDSSGNPLRWASFDNTEVLVNNPAQWTSSLRYIGNVYLDIQLLPNLLFHSSFGIDYNNYRESEYYNTKTLIGSSTQGEAKNNLIHNSSWVNEQTLSFNNTLGDKGNISFLIGNTLQKNQWDANYLAGTGFPSDAYKLISSASNITGGQDESKNSLASFFSRVSYNYDRKYYLEATARADGSSKFGRNHKWGYFPAIGASWVVKNEEFLHDFDGISTLKLRASYGITGNSNGINDYASQGLWTGSASYPNSPSSGDYAGTAPLQLANPDLKWENTAQFNLGVDMGLYNDRINLTLDLYSKLTNNALLNLPVPSSTGYTSQLSNAGRISNKGYELGISTINIKTKDFEWTTNFNISGNYNKILRLETPITFYSRDWLIDAEGHPMYSFWLYKQLYVDSKTGNAVFQTADGKTSYSDTYNPNVTLTNDDRVIMGNAMPDFFGGITNNINYKRFDFNLFVSYQYGNDIINYNRFLGNKQGQAPTFANRFITKDQLNRWTTPGQITDVPRVTSVGNNYLVEQNSRFLEDGSFIRLKSLTIGYTFPESVTTKIKLDKVRFYIQGTNLLLLTKYSGPDPEISVSQGYNGNAPGLDQGTPPQPRSIQFGLNVTF</sequence>
<evidence type="ECO:0000313" key="9">
    <source>
        <dbReference type="EMBL" id="SEA02404.1"/>
    </source>
</evidence>
<evidence type="ECO:0000256" key="5">
    <source>
        <dbReference type="ARBA" id="ARBA00023136"/>
    </source>
</evidence>
<comment type="similarity">
    <text evidence="7">Belongs to the TonB-dependent receptor family.</text>
</comment>
<dbReference type="Gene3D" id="2.40.170.20">
    <property type="entry name" value="TonB-dependent receptor, beta-barrel domain"/>
    <property type="match status" value="1"/>
</dbReference>
<gene>
    <name evidence="9" type="ORF">SAMN05192529_10696</name>
</gene>
<dbReference type="InterPro" id="IPR023996">
    <property type="entry name" value="TonB-dep_OMP_SusC/RagA"/>
</dbReference>
<dbReference type="NCBIfam" id="TIGR04056">
    <property type="entry name" value="OMP_RagA_SusC"/>
    <property type="match status" value="1"/>
</dbReference>
<dbReference type="OrthoDB" id="9768177at2"/>
<dbReference type="STRING" id="551991.SAMN05192529_10696"/>
<proteinExistence type="inferred from homology"/>
<dbReference type="AlphaFoldDB" id="A0A1H3XUW8"/>
<dbReference type="Pfam" id="PF07715">
    <property type="entry name" value="Plug"/>
    <property type="match status" value="1"/>
</dbReference>
<dbReference type="Proteomes" id="UP000199041">
    <property type="component" value="Unassembled WGS sequence"/>
</dbReference>
<dbReference type="Pfam" id="PF13715">
    <property type="entry name" value="CarbopepD_reg_2"/>
    <property type="match status" value="1"/>
</dbReference>